<dbReference type="GO" id="GO:0055085">
    <property type="term" value="P:transmembrane transport"/>
    <property type="evidence" value="ECO:0007669"/>
    <property type="project" value="InterPro"/>
</dbReference>
<dbReference type="Pfam" id="PF03547">
    <property type="entry name" value="Mem_trans"/>
    <property type="match status" value="1"/>
</dbReference>
<feature type="transmembrane region" description="Helical" evidence="7">
    <location>
        <begin position="93"/>
        <end position="114"/>
    </location>
</feature>
<keyword evidence="2" id="KW-0813">Transport</keyword>
<evidence type="ECO:0000256" key="1">
    <source>
        <dbReference type="ARBA" id="ARBA00004141"/>
    </source>
</evidence>
<evidence type="ECO:0000256" key="6">
    <source>
        <dbReference type="ARBA" id="ARBA00023136"/>
    </source>
</evidence>
<dbReference type="InterPro" id="IPR004776">
    <property type="entry name" value="Mem_transp_PIN-like"/>
</dbReference>
<feature type="transmembrane region" description="Helical" evidence="7">
    <location>
        <begin position="279"/>
        <end position="298"/>
    </location>
</feature>
<dbReference type="AlphaFoldDB" id="A0A2M9HIK6"/>
<evidence type="ECO:0000256" key="7">
    <source>
        <dbReference type="SAM" id="Phobius"/>
    </source>
</evidence>
<evidence type="ECO:0000256" key="3">
    <source>
        <dbReference type="ARBA" id="ARBA00022475"/>
    </source>
</evidence>
<name>A0A2M9HIK6_9BIFI</name>
<evidence type="ECO:0000313" key="8">
    <source>
        <dbReference type="EMBL" id="PJM76654.1"/>
    </source>
</evidence>
<feature type="transmembrane region" description="Helical" evidence="7">
    <location>
        <begin position="58"/>
        <end position="81"/>
    </location>
</feature>
<dbReference type="Proteomes" id="UP000229239">
    <property type="component" value="Unassembled WGS sequence"/>
</dbReference>
<keyword evidence="6 7" id="KW-0472">Membrane</keyword>
<feature type="transmembrane region" description="Helical" evidence="7">
    <location>
        <begin position="214"/>
        <end position="239"/>
    </location>
</feature>
<reference evidence="9" key="1">
    <citation type="submission" date="2017-10" db="EMBL/GenBank/DDBJ databases">
        <title>Draft genome sequences of strains TRE 1, TRE 9, TRE H and TRI 7, isolated from tamarins, belonging to four potential novel Bifidobacterium species.</title>
        <authorList>
            <person name="Mattarelli P."/>
            <person name="Modesto M."/>
            <person name="Puglisi E."/>
            <person name="Morelli L."/>
            <person name="Bonetti A."/>
            <person name="Spezio C."/>
            <person name="Sandri C."/>
        </authorList>
    </citation>
    <scope>NUCLEOTIDE SEQUENCE [LARGE SCALE GENOMIC DNA]</scope>
    <source>
        <strain evidence="9">TREH</strain>
    </source>
</reference>
<comment type="caution">
    <text evidence="8">The sequence shown here is derived from an EMBL/GenBank/DDBJ whole genome shotgun (WGS) entry which is preliminary data.</text>
</comment>
<protein>
    <submittedName>
        <fullName evidence="8">Permease</fullName>
    </submittedName>
</protein>
<dbReference type="OrthoDB" id="3238334at2"/>
<accession>A0A2M9HIK6</accession>
<dbReference type="PANTHER" id="PTHR36838">
    <property type="entry name" value="AUXIN EFFLUX CARRIER FAMILY PROTEIN"/>
    <property type="match status" value="1"/>
</dbReference>
<feature type="transmembrane region" description="Helical" evidence="7">
    <location>
        <begin position="310"/>
        <end position="331"/>
    </location>
</feature>
<dbReference type="PANTHER" id="PTHR36838:SF3">
    <property type="entry name" value="TRANSPORTER AUXIN EFFLUX CARRIER EC FAMILY"/>
    <property type="match status" value="1"/>
</dbReference>
<evidence type="ECO:0000256" key="4">
    <source>
        <dbReference type="ARBA" id="ARBA00022692"/>
    </source>
</evidence>
<feature type="transmembrane region" description="Helical" evidence="7">
    <location>
        <begin position="251"/>
        <end position="273"/>
    </location>
</feature>
<keyword evidence="4 7" id="KW-0812">Transmembrane</keyword>
<keyword evidence="3" id="KW-1003">Cell membrane</keyword>
<feature type="transmembrane region" description="Helical" evidence="7">
    <location>
        <begin position="185"/>
        <end position="208"/>
    </location>
</feature>
<dbReference type="EMBL" id="PEBJ01000004">
    <property type="protein sequence ID" value="PJM76654.1"/>
    <property type="molecule type" value="Genomic_DNA"/>
</dbReference>
<keyword evidence="5 7" id="KW-1133">Transmembrane helix</keyword>
<dbReference type="RefSeq" id="WP_100494597.1">
    <property type="nucleotide sequence ID" value="NZ_JAFEJV010000020.1"/>
</dbReference>
<sequence>MSAILTPVGLLLIILAGYLFRRFGLFGQKDYRVLQTAEFNIVLPGAIVYSFATNPHDISLLWISLFAFFCSFIPVVCIFIATRKRNVTDRAFLMLNGAGFNLGCFCFPVVQSFWGAGAVVPAAMFDIGNCIMVAAGTNVLTQQLLHIQPGKTLAEQHAGSAPTLPYEKPKDRDAKRLARHALVRTIAKSFFGSVPFDTYLLMIALTIVNVKIPGWIATLCEPLSGANALMSMLMVGMLMDLPQSKHDVREVLAVVAWRLPFSIVFALAAWFLLPFSASIRAVAVIASLAPIAIFSTLFTDKVLGNAKLAGFSLALTAIIALVLMAIAHALMGV</sequence>
<keyword evidence="9" id="KW-1185">Reference proteome</keyword>
<organism evidence="8 9">
    <name type="scientific">Bifidobacterium felsineum</name>
    <dbReference type="NCBI Taxonomy" id="2045440"/>
    <lineage>
        <taxon>Bacteria</taxon>
        <taxon>Bacillati</taxon>
        <taxon>Actinomycetota</taxon>
        <taxon>Actinomycetes</taxon>
        <taxon>Bifidobacteriales</taxon>
        <taxon>Bifidobacteriaceae</taxon>
        <taxon>Bifidobacterium</taxon>
    </lineage>
</organism>
<evidence type="ECO:0000256" key="2">
    <source>
        <dbReference type="ARBA" id="ARBA00022448"/>
    </source>
</evidence>
<evidence type="ECO:0000256" key="5">
    <source>
        <dbReference type="ARBA" id="ARBA00022989"/>
    </source>
</evidence>
<proteinExistence type="predicted"/>
<comment type="subcellular location">
    <subcellularLocation>
        <location evidence="1">Membrane</location>
        <topology evidence="1">Multi-pass membrane protein</topology>
    </subcellularLocation>
</comment>
<feature type="transmembrane region" description="Helical" evidence="7">
    <location>
        <begin position="120"/>
        <end position="141"/>
    </location>
</feature>
<gene>
    <name evidence="8" type="ORF">CSQ86_08020</name>
</gene>
<dbReference type="GO" id="GO:0016020">
    <property type="term" value="C:membrane"/>
    <property type="evidence" value="ECO:0007669"/>
    <property type="project" value="UniProtKB-SubCell"/>
</dbReference>
<feature type="transmembrane region" description="Helical" evidence="7">
    <location>
        <begin position="33"/>
        <end position="52"/>
    </location>
</feature>
<feature type="transmembrane region" description="Helical" evidence="7">
    <location>
        <begin position="6"/>
        <end position="21"/>
    </location>
</feature>
<evidence type="ECO:0000313" key="9">
    <source>
        <dbReference type="Proteomes" id="UP000229239"/>
    </source>
</evidence>